<protein>
    <submittedName>
        <fullName evidence="1">Uncharacterized protein</fullName>
    </submittedName>
</protein>
<dbReference type="AlphaFoldDB" id="A0A9P9CZ02"/>
<name>A0A9P9CZ02_9HYPO</name>
<dbReference type="EMBL" id="JAGMUV010000050">
    <property type="protein sequence ID" value="KAH7109690.1"/>
    <property type="molecule type" value="Genomic_DNA"/>
</dbReference>
<reference evidence="1" key="1">
    <citation type="journal article" date="2021" name="Nat. Commun.">
        <title>Genetic determinants of endophytism in the Arabidopsis root mycobiome.</title>
        <authorList>
            <person name="Mesny F."/>
            <person name="Miyauchi S."/>
            <person name="Thiergart T."/>
            <person name="Pickel B."/>
            <person name="Atanasova L."/>
            <person name="Karlsson M."/>
            <person name="Huettel B."/>
            <person name="Barry K.W."/>
            <person name="Haridas S."/>
            <person name="Chen C."/>
            <person name="Bauer D."/>
            <person name="Andreopoulos W."/>
            <person name="Pangilinan J."/>
            <person name="LaButti K."/>
            <person name="Riley R."/>
            <person name="Lipzen A."/>
            <person name="Clum A."/>
            <person name="Drula E."/>
            <person name="Henrissat B."/>
            <person name="Kohler A."/>
            <person name="Grigoriev I.V."/>
            <person name="Martin F.M."/>
            <person name="Hacquard S."/>
        </authorList>
    </citation>
    <scope>NUCLEOTIDE SEQUENCE</scope>
    <source>
        <strain evidence="1">MPI-CAGE-AT-0147</strain>
    </source>
</reference>
<evidence type="ECO:0000313" key="2">
    <source>
        <dbReference type="Proteomes" id="UP000738349"/>
    </source>
</evidence>
<proteinExistence type="predicted"/>
<evidence type="ECO:0000313" key="1">
    <source>
        <dbReference type="EMBL" id="KAH7109690.1"/>
    </source>
</evidence>
<organism evidence="1 2">
    <name type="scientific">Dactylonectria macrodidyma</name>
    <dbReference type="NCBI Taxonomy" id="307937"/>
    <lineage>
        <taxon>Eukaryota</taxon>
        <taxon>Fungi</taxon>
        <taxon>Dikarya</taxon>
        <taxon>Ascomycota</taxon>
        <taxon>Pezizomycotina</taxon>
        <taxon>Sordariomycetes</taxon>
        <taxon>Hypocreomycetidae</taxon>
        <taxon>Hypocreales</taxon>
        <taxon>Nectriaceae</taxon>
        <taxon>Dactylonectria</taxon>
    </lineage>
</organism>
<sequence length="70" mass="7878">MIGIWVFGSGLGHPTAGWKTPTLSRLDGDKENGQWWRWQILTGNHRDAQPNVVRTGYAFPGAWQKRVVAC</sequence>
<dbReference type="Proteomes" id="UP000738349">
    <property type="component" value="Unassembled WGS sequence"/>
</dbReference>
<keyword evidence="2" id="KW-1185">Reference proteome</keyword>
<gene>
    <name evidence="1" type="ORF">EDB81DRAFT_833251</name>
</gene>
<comment type="caution">
    <text evidence="1">The sequence shown here is derived from an EMBL/GenBank/DDBJ whole genome shotgun (WGS) entry which is preliminary data.</text>
</comment>
<accession>A0A9P9CZ02</accession>